<dbReference type="GO" id="GO:0005886">
    <property type="term" value="C:plasma membrane"/>
    <property type="evidence" value="ECO:0007669"/>
    <property type="project" value="TreeGrafter"/>
</dbReference>
<dbReference type="Gene3D" id="3.30.70.1880">
    <property type="entry name" value="Protein of unknown function DUF881"/>
    <property type="match status" value="1"/>
</dbReference>
<organism evidence="4 5">
    <name type="scientific">Mumia flava</name>
    <dbReference type="NCBI Taxonomy" id="1348852"/>
    <lineage>
        <taxon>Bacteria</taxon>
        <taxon>Bacillati</taxon>
        <taxon>Actinomycetota</taxon>
        <taxon>Actinomycetes</taxon>
        <taxon>Propionibacteriales</taxon>
        <taxon>Nocardioidaceae</taxon>
        <taxon>Mumia</taxon>
    </lineage>
</organism>
<sequence length="245" mass="26640">MSDTEDPDRRRRTPWSFAVPVVMLAAGGLFAMSAVNADGTDLRDDDVDLPTLVQERRSKVDSEQQVIDDLRSQIDDLTQEVDNERIDDVRAEADALRSGAGFTEVTGPGLQVALDDAPREVEVSGLDPNLLVVHQQDIQAFVNALWAGGAEAITLQGQRLISTTGIKCVGNTVILDGVPYSPPYVIEAVGNPTTLYTALGRSQAVDIYRDYVEEYQLGLDITTRSQVVAPAYSTSVDLQYAQRLG</sequence>
<dbReference type="AlphaFoldDB" id="A0A0B2B1S4"/>
<gene>
    <name evidence="4" type="ORF">CLV56_1849</name>
</gene>
<feature type="transmembrane region" description="Helical" evidence="3">
    <location>
        <begin position="15"/>
        <end position="35"/>
    </location>
</feature>
<feature type="coiled-coil region" evidence="2">
    <location>
        <begin position="60"/>
        <end position="87"/>
    </location>
</feature>
<dbReference type="Proteomes" id="UP000230842">
    <property type="component" value="Unassembled WGS sequence"/>
</dbReference>
<accession>A0A0B2B1S4</accession>
<dbReference type="PANTHER" id="PTHR37313:SF4">
    <property type="entry name" value="CONSERVED MEMBRANE PROTEIN-RELATED"/>
    <property type="match status" value="1"/>
</dbReference>
<dbReference type="PANTHER" id="PTHR37313">
    <property type="entry name" value="UPF0749 PROTEIN RV1825"/>
    <property type="match status" value="1"/>
</dbReference>
<dbReference type="Pfam" id="PF05949">
    <property type="entry name" value="DUF881"/>
    <property type="match status" value="1"/>
</dbReference>
<proteinExistence type="inferred from homology"/>
<dbReference type="RefSeq" id="WP_039363178.1">
    <property type="nucleotide sequence ID" value="NZ_PGEZ01000001.1"/>
</dbReference>
<evidence type="ECO:0000256" key="1">
    <source>
        <dbReference type="ARBA" id="ARBA00009108"/>
    </source>
</evidence>
<evidence type="ECO:0000313" key="4">
    <source>
        <dbReference type="EMBL" id="PJJ57613.1"/>
    </source>
</evidence>
<protein>
    <submittedName>
        <fullName evidence="4">Uncharacterized protein YlxW (UPF0749 family)</fullName>
    </submittedName>
</protein>
<dbReference type="EMBL" id="PGEZ01000001">
    <property type="protein sequence ID" value="PJJ57613.1"/>
    <property type="molecule type" value="Genomic_DNA"/>
</dbReference>
<keyword evidence="3" id="KW-0812">Transmembrane</keyword>
<evidence type="ECO:0000313" key="5">
    <source>
        <dbReference type="Proteomes" id="UP000230842"/>
    </source>
</evidence>
<name>A0A0B2B1S4_9ACTN</name>
<keyword evidence="2" id="KW-0175">Coiled coil</keyword>
<evidence type="ECO:0000256" key="3">
    <source>
        <dbReference type="SAM" id="Phobius"/>
    </source>
</evidence>
<dbReference type="InterPro" id="IPR010273">
    <property type="entry name" value="DUF881"/>
</dbReference>
<keyword evidence="3" id="KW-1133">Transmembrane helix</keyword>
<keyword evidence="5" id="KW-1185">Reference proteome</keyword>
<evidence type="ECO:0000256" key="2">
    <source>
        <dbReference type="SAM" id="Coils"/>
    </source>
</evidence>
<keyword evidence="3" id="KW-0472">Membrane</keyword>
<reference evidence="4 5" key="1">
    <citation type="submission" date="2017-11" db="EMBL/GenBank/DDBJ databases">
        <title>Genomic Encyclopedia of Archaeal and Bacterial Type Strains, Phase II (KMG-II): From Individual Species to Whole Genera.</title>
        <authorList>
            <person name="Goeker M."/>
        </authorList>
    </citation>
    <scope>NUCLEOTIDE SEQUENCE [LARGE SCALE GENOMIC DNA]</scope>
    <source>
        <strain evidence="4 5">DSM 27763</strain>
    </source>
</reference>
<comment type="caution">
    <text evidence="4">The sequence shown here is derived from an EMBL/GenBank/DDBJ whole genome shotgun (WGS) entry which is preliminary data.</text>
</comment>
<comment type="similarity">
    <text evidence="1">Belongs to the UPF0749 family.</text>
</comment>